<keyword evidence="5" id="KW-1185">Reference proteome</keyword>
<dbReference type="Gene3D" id="2.60.40.1120">
    <property type="entry name" value="Carboxypeptidase-like, regulatory domain"/>
    <property type="match status" value="1"/>
</dbReference>
<dbReference type="Proteomes" id="UP000589351">
    <property type="component" value="Unassembled WGS sequence"/>
</dbReference>
<dbReference type="AlphaFoldDB" id="A0A6V7R4X2"/>
<keyword evidence="2" id="KW-0472">Membrane</keyword>
<reference evidence="4 5" key="1">
    <citation type="submission" date="2020-07" db="EMBL/GenBank/DDBJ databases">
        <authorList>
            <person name="Criscuolo A."/>
        </authorList>
    </citation>
    <scope>NUCLEOTIDE SEQUENCE [LARGE SCALE GENOMIC DNA]</scope>
    <source>
        <strain evidence="4">CIP111649</strain>
    </source>
</reference>
<feature type="compositionally biased region" description="Acidic residues" evidence="1">
    <location>
        <begin position="284"/>
        <end position="298"/>
    </location>
</feature>
<feature type="region of interest" description="Disordered" evidence="1">
    <location>
        <begin position="162"/>
        <end position="183"/>
    </location>
</feature>
<evidence type="ECO:0000256" key="3">
    <source>
        <dbReference type="SAM" id="SignalP"/>
    </source>
</evidence>
<protein>
    <recommendedName>
        <fullName evidence="6">Carboxypeptidase regulatory-like domain-containing protein</fullName>
    </recommendedName>
</protein>
<accession>A0A6V7R4X2</accession>
<sequence length="344" mass="38990">MKKIYKILILFSIMLLLPRPTYAVEGEGETNQGYYDANGVWVEEGQNNDTYTNEEDTSNWDNGNQSSGYYDSNGVWIEENQEATNSNNNTDNWNNNNTDEYNNNGYYDSNGVWVPGNAESNNYNEPYTETEPYTEPYEEEETYYEEPEVYYEEPEPYIEETEPIVEESEPVVEEEPVEEKDEDGVSIKALEGEGHTISGFVTSDSKPVSDVAVTLSDGQESLEMVTNEEGEFFFEDISEGTYTLNIKESDDYEVVTDEVEVEVGNRDKLGYKLEISEPSPPSEETSEENEEPEEETSDSAETKNKSETTADEGMTSVELILISAGVILLLATIIILLFRKFSNR</sequence>
<feature type="region of interest" description="Disordered" evidence="1">
    <location>
        <begin position="266"/>
        <end position="310"/>
    </location>
</feature>
<keyword evidence="3" id="KW-0732">Signal</keyword>
<feature type="chain" id="PRO_5027780530" description="Carboxypeptidase regulatory-like domain-containing protein" evidence="3">
    <location>
        <begin position="24"/>
        <end position="344"/>
    </location>
</feature>
<evidence type="ECO:0000256" key="2">
    <source>
        <dbReference type="SAM" id="Phobius"/>
    </source>
</evidence>
<proteinExistence type="predicted"/>
<organism evidence="4 5">
    <name type="scientific">Jeotgalicoccus meleagridis</name>
    <dbReference type="NCBI Taxonomy" id="2759181"/>
    <lineage>
        <taxon>Bacteria</taxon>
        <taxon>Bacillati</taxon>
        <taxon>Bacillota</taxon>
        <taxon>Bacilli</taxon>
        <taxon>Bacillales</taxon>
        <taxon>Staphylococcaceae</taxon>
        <taxon>Jeotgalicoccus</taxon>
    </lineage>
</organism>
<feature type="transmembrane region" description="Helical" evidence="2">
    <location>
        <begin position="319"/>
        <end position="338"/>
    </location>
</feature>
<keyword evidence="2" id="KW-1133">Transmembrane helix</keyword>
<feature type="signal peptide" evidence="3">
    <location>
        <begin position="1"/>
        <end position="23"/>
    </location>
</feature>
<dbReference type="SUPFAM" id="SSF49478">
    <property type="entry name" value="Cna protein B-type domain"/>
    <property type="match status" value="1"/>
</dbReference>
<name>A0A6V7R4X2_9STAP</name>
<comment type="caution">
    <text evidence="4">The sequence shown here is derived from an EMBL/GenBank/DDBJ whole genome shotgun (WGS) entry which is preliminary data.</text>
</comment>
<keyword evidence="2" id="KW-0812">Transmembrane</keyword>
<evidence type="ECO:0008006" key="6">
    <source>
        <dbReference type="Google" id="ProtNLM"/>
    </source>
</evidence>
<evidence type="ECO:0000256" key="1">
    <source>
        <dbReference type="SAM" id="MobiDB-lite"/>
    </source>
</evidence>
<feature type="compositionally biased region" description="Basic and acidic residues" evidence="1">
    <location>
        <begin position="266"/>
        <end position="275"/>
    </location>
</feature>
<evidence type="ECO:0000313" key="4">
    <source>
        <dbReference type="EMBL" id="CAD2071922.1"/>
    </source>
</evidence>
<gene>
    <name evidence="4" type="ORF">JEODO184_00476</name>
</gene>
<evidence type="ECO:0000313" key="5">
    <source>
        <dbReference type="Proteomes" id="UP000589351"/>
    </source>
</evidence>
<dbReference type="EMBL" id="CAJEWD010000003">
    <property type="protein sequence ID" value="CAD2071922.1"/>
    <property type="molecule type" value="Genomic_DNA"/>
</dbReference>
<dbReference type="RefSeq" id="WP_185125013.1">
    <property type="nucleotide sequence ID" value="NZ_CAJEWD010000003.1"/>
</dbReference>
<dbReference type="Pfam" id="PF13620">
    <property type="entry name" value="CarboxypepD_reg"/>
    <property type="match status" value="1"/>
</dbReference>